<reference evidence="1 2" key="1">
    <citation type="submission" date="2018-02" db="EMBL/GenBank/DDBJ databases">
        <title>The genomes of Aspergillus section Nigri reveals drivers in fungal speciation.</title>
        <authorList>
            <consortium name="DOE Joint Genome Institute"/>
            <person name="Vesth T.C."/>
            <person name="Nybo J."/>
            <person name="Theobald S."/>
            <person name="Brandl J."/>
            <person name="Frisvad J.C."/>
            <person name="Nielsen K.F."/>
            <person name="Lyhne E.K."/>
            <person name="Kogle M.E."/>
            <person name="Kuo A."/>
            <person name="Riley R."/>
            <person name="Clum A."/>
            <person name="Nolan M."/>
            <person name="Lipzen A."/>
            <person name="Salamov A."/>
            <person name="Henrissat B."/>
            <person name="Wiebenga A."/>
            <person name="De vries R.P."/>
            <person name="Grigoriev I.V."/>
            <person name="Mortensen U.H."/>
            <person name="Andersen M.R."/>
            <person name="Baker S.E."/>
        </authorList>
    </citation>
    <scope>NUCLEOTIDE SEQUENCE [LARGE SCALE GENOMIC DNA]</scope>
    <source>
        <strain evidence="1 2">CBS 121593</strain>
    </source>
</reference>
<dbReference type="Proteomes" id="UP000249402">
    <property type="component" value="Unassembled WGS sequence"/>
</dbReference>
<dbReference type="AlphaFoldDB" id="A0A395GK90"/>
<dbReference type="PANTHER" id="PTHR36091:SF1">
    <property type="entry name" value="ALTERED INHERITANCE OF MITOCHONDRIA PROTEIN 9, MITOCHONDRIAL"/>
    <property type="match status" value="1"/>
</dbReference>
<dbReference type="STRING" id="1448316.A0A395GK90"/>
<protein>
    <recommendedName>
        <fullName evidence="3">Aminoglycoside phosphotransferase domain-containing protein</fullName>
    </recommendedName>
</protein>
<proteinExistence type="predicted"/>
<gene>
    <name evidence="1" type="ORF">BO80DRAFT_368228</name>
</gene>
<dbReference type="EMBL" id="KZ824487">
    <property type="protein sequence ID" value="RAK95656.1"/>
    <property type="molecule type" value="Genomic_DNA"/>
</dbReference>
<evidence type="ECO:0000313" key="1">
    <source>
        <dbReference type="EMBL" id="RAK95656.1"/>
    </source>
</evidence>
<dbReference type="RefSeq" id="XP_025569984.1">
    <property type="nucleotide sequence ID" value="XM_025716331.1"/>
</dbReference>
<dbReference type="VEuPathDB" id="FungiDB:BO80DRAFT_368228"/>
<evidence type="ECO:0000313" key="2">
    <source>
        <dbReference type="Proteomes" id="UP000249402"/>
    </source>
</evidence>
<evidence type="ECO:0008006" key="3">
    <source>
        <dbReference type="Google" id="ProtNLM"/>
    </source>
</evidence>
<accession>A0A395GK90</accession>
<dbReference type="InterPro" id="IPR051035">
    <property type="entry name" value="Mito_inheritance_9"/>
</dbReference>
<sequence>GEPIQHEQLFAYTNGRFLVNEKAEMSKRYAKFDLTALCDTVSALPQICSPIATIDKMEGGFNKALLMTAQNGKQIIAKIPFPSLVPQQYTTASEVAVLKYGILRNPCYSTFR</sequence>
<dbReference type="PANTHER" id="PTHR36091">
    <property type="entry name" value="ALTERED INHERITANCE OF MITOCHONDRIA PROTEIN 9, MITOCHONDRIAL"/>
    <property type="match status" value="1"/>
</dbReference>
<dbReference type="OrthoDB" id="2968323at2759"/>
<name>A0A395GK90_9EURO</name>
<dbReference type="GO" id="GO:0005739">
    <property type="term" value="C:mitochondrion"/>
    <property type="evidence" value="ECO:0007669"/>
    <property type="project" value="TreeGrafter"/>
</dbReference>
<feature type="non-terminal residue" evidence="1">
    <location>
        <position position="1"/>
    </location>
</feature>
<keyword evidence="2" id="KW-1185">Reference proteome</keyword>
<dbReference type="GeneID" id="37221196"/>
<organism evidence="1 2">
    <name type="scientific">Aspergillus ibericus CBS 121593</name>
    <dbReference type="NCBI Taxonomy" id="1448316"/>
    <lineage>
        <taxon>Eukaryota</taxon>
        <taxon>Fungi</taxon>
        <taxon>Dikarya</taxon>
        <taxon>Ascomycota</taxon>
        <taxon>Pezizomycotina</taxon>
        <taxon>Eurotiomycetes</taxon>
        <taxon>Eurotiomycetidae</taxon>
        <taxon>Eurotiales</taxon>
        <taxon>Aspergillaceae</taxon>
        <taxon>Aspergillus</taxon>
        <taxon>Aspergillus subgen. Circumdati</taxon>
    </lineage>
</organism>